<protein>
    <submittedName>
        <fullName evidence="11">SAM50-like protein SPAC17C9.06</fullName>
    </submittedName>
</protein>
<dbReference type="FunFam" id="3.10.20.310:FF:000016">
    <property type="entry name" value="Outer membrane OMP85 family protein"/>
    <property type="match status" value="1"/>
</dbReference>
<evidence type="ECO:0000259" key="9">
    <source>
        <dbReference type="PROSITE" id="PS51779"/>
    </source>
</evidence>
<dbReference type="Proteomes" id="UP000228380">
    <property type="component" value="Chromosome 3"/>
</dbReference>
<evidence type="ECO:0000256" key="4">
    <source>
        <dbReference type="ARBA" id="ARBA00022692"/>
    </source>
</evidence>
<dbReference type="FunFam" id="2.40.160.50:FF:000005">
    <property type="entry name" value="Outer membrane OMP85 family protein"/>
    <property type="match status" value="1"/>
</dbReference>
<dbReference type="InterPro" id="IPR000184">
    <property type="entry name" value="Bac_surfAg_D15"/>
</dbReference>
<dbReference type="Gene3D" id="2.40.160.50">
    <property type="entry name" value="membrane protein fhac: a member of the omp85/tpsb transporter family"/>
    <property type="match status" value="1"/>
</dbReference>
<dbReference type="Pfam" id="PF01103">
    <property type="entry name" value="Omp85"/>
    <property type="match status" value="1"/>
</dbReference>
<evidence type="ECO:0000256" key="2">
    <source>
        <dbReference type="ARBA" id="ARBA00010913"/>
    </source>
</evidence>
<feature type="compositionally biased region" description="Acidic residues" evidence="8">
    <location>
        <begin position="32"/>
        <end position="51"/>
    </location>
</feature>
<keyword evidence="5" id="KW-1002">Plastid outer membrane</keyword>
<dbReference type="PANTHER" id="PTHR12815">
    <property type="entry name" value="SORTING AND ASSEMBLY MACHINERY SAMM50 PROTEIN FAMILY MEMBER"/>
    <property type="match status" value="1"/>
</dbReference>
<organism evidence="10 11">
    <name type="scientific">Phoenix dactylifera</name>
    <name type="common">Date palm</name>
    <dbReference type="NCBI Taxonomy" id="42345"/>
    <lineage>
        <taxon>Eukaryota</taxon>
        <taxon>Viridiplantae</taxon>
        <taxon>Streptophyta</taxon>
        <taxon>Embryophyta</taxon>
        <taxon>Tracheophyta</taxon>
        <taxon>Spermatophyta</taxon>
        <taxon>Magnoliopsida</taxon>
        <taxon>Liliopsida</taxon>
        <taxon>Arecaceae</taxon>
        <taxon>Coryphoideae</taxon>
        <taxon>Phoeniceae</taxon>
        <taxon>Phoenix</taxon>
    </lineage>
</organism>
<dbReference type="GO" id="GO:0005741">
    <property type="term" value="C:mitochondrial outer membrane"/>
    <property type="evidence" value="ECO:0007669"/>
    <property type="project" value="UniProtKB-SubCell"/>
</dbReference>
<keyword evidence="5" id="KW-0934">Plastid</keyword>
<evidence type="ECO:0000256" key="6">
    <source>
        <dbReference type="ARBA" id="ARBA00023136"/>
    </source>
</evidence>
<dbReference type="KEGG" id="pda:103718104"/>
<evidence type="ECO:0000313" key="11">
    <source>
        <dbReference type="RefSeq" id="XP_008804996.2"/>
    </source>
</evidence>
<dbReference type="PANTHER" id="PTHR12815:SF18">
    <property type="entry name" value="SORTING AND ASSEMBLY MACHINERY COMPONENT 50 HOMOLOG"/>
    <property type="match status" value="1"/>
</dbReference>
<dbReference type="GeneID" id="103718104"/>
<dbReference type="AlphaFoldDB" id="A0A8B7CRR6"/>
<comment type="similarity">
    <text evidence="2">Belongs to the SAM50/omp85 family.</text>
</comment>
<keyword evidence="3" id="KW-1134">Transmembrane beta strand</keyword>
<accession>A0A8B7CRR6</accession>
<feature type="region of interest" description="Disordered" evidence="8">
    <location>
        <begin position="1"/>
        <end position="65"/>
    </location>
</feature>
<dbReference type="GO" id="GO:0009707">
    <property type="term" value="C:chloroplast outer membrane"/>
    <property type="evidence" value="ECO:0007669"/>
    <property type="project" value="UniProtKB-SubCell"/>
</dbReference>
<feature type="domain" description="POTRA" evidence="9">
    <location>
        <begin position="81"/>
        <end position="160"/>
    </location>
</feature>
<evidence type="ECO:0000256" key="1">
    <source>
        <dbReference type="ARBA" id="ARBA00004374"/>
    </source>
</evidence>
<dbReference type="RefSeq" id="XP_008804996.2">
    <property type="nucleotide sequence ID" value="XM_008806774.4"/>
</dbReference>
<dbReference type="Gene3D" id="3.10.20.310">
    <property type="entry name" value="membrane protein fhac"/>
    <property type="match status" value="1"/>
</dbReference>
<evidence type="ECO:0000313" key="10">
    <source>
        <dbReference type="Proteomes" id="UP000228380"/>
    </source>
</evidence>
<reference evidence="11" key="2">
    <citation type="submission" date="2025-08" db="UniProtKB">
        <authorList>
            <consortium name="RefSeq"/>
        </authorList>
    </citation>
    <scope>IDENTIFICATION</scope>
    <source>
        <tissue evidence="11">Young leaves</tissue>
    </source>
</reference>
<keyword evidence="10" id="KW-1185">Reference proteome</keyword>
<reference evidence="10" key="1">
    <citation type="journal article" date="2019" name="Nat. Commun.">
        <title>Genome-wide association mapping of date palm fruit traits.</title>
        <authorList>
            <person name="Hazzouri K.M."/>
            <person name="Gros-Balthazard M."/>
            <person name="Flowers J.M."/>
            <person name="Copetti D."/>
            <person name="Lemansour A."/>
            <person name="Lebrun M."/>
            <person name="Masmoudi K."/>
            <person name="Ferrand S."/>
            <person name="Dhar M.I."/>
            <person name="Fresquez Z.A."/>
            <person name="Rosas U."/>
            <person name="Zhang J."/>
            <person name="Talag J."/>
            <person name="Lee S."/>
            <person name="Kudrna D."/>
            <person name="Powell R.F."/>
            <person name="Leitch I.J."/>
            <person name="Krueger R.R."/>
            <person name="Wing R.A."/>
            <person name="Amiri K.M.A."/>
            <person name="Purugganan M.D."/>
        </authorList>
    </citation>
    <scope>NUCLEOTIDE SEQUENCE [LARGE SCALE GENOMIC DNA]</scope>
    <source>
        <strain evidence="10">cv. Khalas</strain>
    </source>
</reference>
<name>A0A8B7CRR6_PHODC</name>
<evidence type="ECO:0000256" key="3">
    <source>
        <dbReference type="ARBA" id="ARBA00022452"/>
    </source>
</evidence>
<keyword evidence="4" id="KW-0812">Transmembrane</keyword>
<gene>
    <name evidence="11" type="primary">LOC103718104</name>
</gene>
<evidence type="ECO:0000256" key="8">
    <source>
        <dbReference type="SAM" id="MobiDB-lite"/>
    </source>
</evidence>
<dbReference type="InterPro" id="IPR034746">
    <property type="entry name" value="POTRA"/>
</dbReference>
<comment type="subcellular location">
    <subcellularLocation>
        <location evidence="1">Mitochondrion outer membrane</location>
        <topology evidence="1">Multi-pass membrane protein</topology>
    </subcellularLocation>
    <subcellularLocation>
        <location evidence="7">Plastid</location>
        <location evidence="7">Chloroplast outer membrane</location>
    </subcellularLocation>
</comment>
<evidence type="ECO:0000256" key="5">
    <source>
        <dbReference type="ARBA" id="ARBA00022805"/>
    </source>
</evidence>
<dbReference type="OrthoDB" id="1724197at2759"/>
<proteinExistence type="inferred from homology"/>
<dbReference type="InterPro" id="IPR039910">
    <property type="entry name" value="D15-like"/>
</dbReference>
<sequence>MAEPSENDQNSTVEGKKEEKEPQGTGNGGGEGENDDENGEEEEYEEEEEEEGEKKGGGGPPSEREKVESLFHRLSSGPVRLRVHDVVIKGNAKTKDSVIEAEVLDAFRSASTMQELFQAAGVANERLRRMEVFDSVSITLDAGPSELPGTSNVIIDVVEAKPLTGDIGIFTKPEARSWSLEGSLKSKNLFGYGDIWDASGAYGWDQASEISAGLSLPRLKAMSTPLVARVSLLSQDWLKYSSYKERLLGLSFGLLSTTRHNLAYNLTWRTLTDPTGMASKSVRRLLGHSLLSSIKYTYKIDRRDSHLRPTRGYAFLSSTQVGGLGPDSKSLRFIRQEFDLRCAFPLGFYNSALNVGVAAGVVLPWGRGFMDLPSPLPERFYMGGHSSPVCNLSGPASLLGFRPRGLGPTDSRRFIPSKSDIDDSSAFPGRDVLGGDLAVTAFADVSFDLPLSLFRESGIHGHVFINAGNLAKLTENKFKDFSFRKFGESFRSSAGFGIIFPTKLFRMEINYCYILKQFEHDHGKTGVQFNFSSP</sequence>
<evidence type="ECO:0000256" key="7">
    <source>
        <dbReference type="ARBA" id="ARBA00024013"/>
    </source>
</evidence>
<feature type="compositionally biased region" description="Basic and acidic residues" evidence="8">
    <location>
        <begin position="52"/>
        <end position="65"/>
    </location>
</feature>
<keyword evidence="6" id="KW-0472">Membrane</keyword>
<dbReference type="PROSITE" id="PS51779">
    <property type="entry name" value="POTRA"/>
    <property type="match status" value="1"/>
</dbReference>